<dbReference type="EMBL" id="MUIZ01000003">
    <property type="protein sequence ID" value="OUK04412.1"/>
    <property type="molecule type" value="Genomic_DNA"/>
</dbReference>
<evidence type="ECO:0000313" key="2">
    <source>
        <dbReference type="Proteomes" id="UP000194606"/>
    </source>
</evidence>
<proteinExistence type="predicted"/>
<gene>
    <name evidence="1" type="ORF">BZZ03_05255</name>
</gene>
<evidence type="ECO:0000313" key="1">
    <source>
        <dbReference type="EMBL" id="OUK04412.1"/>
    </source>
</evidence>
<reference evidence="1 2" key="1">
    <citation type="submission" date="2017-02" db="EMBL/GenBank/DDBJ databases">
        <authorList>
            <person name="Peterson S.W."/>
        </authorList>
    </citation>
    <scope>NUCLEOTIDE SEQUENCE [LARGE SCALE GENOMIC DNA]</scope>
    <source>
        <strain evidence="1">159469</strain>
    </source>
</reference>
<organism evidence="1 2">
    <name type="scientific">Lactococcus petauri</name>
    <dbReference type="NCBI Taxonomy" id="1940789"/>
    <lineage>
        <taxon>Bacteria</taxon>
        <taxon>Bacillati</taxon>
        <taxon>Bacillota</taxon>
        <taxon>Bacilli</taxon>
        <taxon>Lactobacillales</taxon>
        <taxon>Streptococcaceae</taxon>
        <taxon>Lactococcus</taxon>
    </lineage>
</organism>
<comment type="caution">
    <text evidence="1">The sequence shown here is derived from an EMBL/GenBank/DDBJ whole genome shotgun (WGS) entry which is preliminary data.</text>
</comment>
<accession>A0A252CCY1</accession>
<dbReference type="AlphaFoldDB" id="A0A252CCY1"/>
<sequence length="592" mass="65933">MSPEKKRKLRNIALLALLGLIGGTFAFTAFNQQAINDREVENRAVVGGRVHDYFDGDENKDVFVENFGRKPILVRLQLSEFMEIQERGSNDWDQVTPGERGDLSTWTTYIPEVGNVSQRRNLGNNLSATFNAYSNLTFGYEHGNVSPPWYLPTFNTQYDSDIAAAAGHARDLSFGLENSRATHAGTGEANFWSQGQRYTNNGQWPGQTIERTTAQNLYQDQAPITLYQWNQRWEAYQNGLSDGQDLIGNFWVMDEADGWAYYAIALQEGEATSYLLDASHMTEAADNIQGSYYYGVHVKSELIDASGNLHDSEGGDPRPRDLEQSHDISRFSNEPRHDGFDGALGDFLELVRMTTFDNMNTDLPDFMVGVFLDRGVRSGQRFTTAGEQFMYLRNIGEIVGENQAIHAHMIIRTRTIKGVSWNDQPTALTNWYAGLNDDFKERVRPVAIPARDAVPGVSEEELDWGDDEGWIPTNLESDWPAVANDLTRPSAQGTPQAFALSMADVIYFSGEGIGVGEFRIPMPFTTFQSRMAGDNEWWLTRTPAAGGQAWGIDNDMRGTPGAFMVGPRHQGGVNGGVRPALIVSGRTMEGPR</sequence>
<dbReference type="Proteomes" id="UP000194606">
    <property type="component" value="Unassembled WGS sequence"/>
</dbReference>
<name>A0A252CCY1_9LACT</name>
<dbReference type="RefSeq" id="WP_086582718.1">
    <property type="nucleotide sequence ID" value="NZ_MUIZ01000003.1"/>
</dbReference>
<protein>
    <submittedName>
        <fullName evidence="1">Uncharacterized protein</fullName>
    </submittedName>
</protein>